<dbReference type="Proteomes" id="UP001141806">
    <property type="component" value="Unassembled WGS sequence"/>
</dbReference>
<keyword evidence="3" id="KW-1185">Reference proteome</keyword>
<dbReference type="EMBL" id="JAMYWD010000007">
    <property type="protein sequence ID" value="KAJ4967559.1"/>
    <property type="molecule type" value="Genomic_DNA"/>
</dbReference>
<feature type="compositionally biased region" description="Basic and acidic residues" evidence="1">
    <location>
        <begin position="43"/>
        <end position="75"/>
    </location>
</feature>
<comment type="caution">
    <text evidence="2">The sequence shown here is derived from an EMBL/GenBank/DDBJ whole genome shotgun (WGS) entry which is preliminary data.</text>
</comment>
<accession>A0A9Q0QQ33</accession>
<feature type="region of interest" description="Disordered" evidence="1">
    <location>
        <begin position="1"/>
        <end position="79"/>
    </location>
</feature>
<proteinExistence type="predicted"/>
<gene>
    <name evidence="2" type="ORF">NE237_019408</name>
</gene>
<feature type="compositionally biased region" description="Polar residues" evidence="1">
    <location>
        <begin position="10"/>
        <end position="32"/>
    </location>
</feature>
<sequence length="159" mass="17925">MKKTVALRPKSSSLSIGTRDVTSVHPTTNSTEMIGWGEGSEGSVKELDEGKDDSRDVEWSKDSDIEANDGSDRSSSRQRAAGKVLNFHLYAWAGKMHIRSQTSATPSSQISEQTKLRARKAAKLERQKKRMREVNYLKDDVERYMTRRLMLKDDVEGSC</sequence>
<organism evidence="2 3">
    <name type="scientific">Protea cynaroides</name>
    <dbReference type="NCBI Taxonomy" id="273540"/>
    <lineage>
        <taxon>Eukaryota</taxon>
        <taxon>Viridiplantae</taxon>
        <taxon>Streptophyta</taxon>
        <taxon>Embryophyta</taxon>
        <taxon>Tracheophyta</taxon>
        <taxon>Spermatophyta</taxon>
        <taxon>Magnoliopsida</taxon>
        <taxon>Proteales</taxon>
        <taxon>Proteaceae</taxon>
        <taxon>Protea</taxon>
    </lineage>
</organism>
<name>A0A9Q0QQ33_9MAGN</name>
<evidence type="ECO:0000313" key="2">
    <source>
        <dbReference type="EMBL" id="KAJ4967559.1"/>
    </source>
</evidence>
<protein>
    <submittedName>
        <fullName evidence="2">Uncharacterized protein</fullName>
    </submittedName>
</protein>
<evidence type="ECO:0000256" key="1">
    <source>
        <dbReference type="SAM" id="MobiDB-lite"/>
    </source>
</evidence>
<reference evidence="2" key="1">
    <citation type="journal article" date="2023" name="Plant J.">
        <title>The genome of the king protea, Protea cynaroides.</title>
        <authorList>
            <person name="Chang J."/>
            <person name="Duong T.A."/>
            <person name="Schoeman C."/>
            <person name="Ma X."/>
            <person name="Roodt D."/>
            <person name="Barker N."/>
            <person name="Li Z."/>
            <person name="Van de Peer Y."/>
            <person name="Mizrachi E."/>
        </authorList>
    </citation>
    <scope>NUCLEOTIDE SEQUENCE</scope>
    <source>
        <tissue evidence="2">Young leaves</tissue>
    </source>
</reference>
<dbReference type="AlphaFoldDB" id="A0A9Q0QQ33"/>
<evidence type="ECO:0000313" key="3">
    <source>
        <dbReference type="Proteomes" id="UP001141806"/>
    </source>
</evidence>